<evidence type="ECO:0000256" key="9">
    <source>
        <dbReference type="SAM" id="MobiDB-lite"/>
    </source>
</evidence>
<evidence type="ECO:0000256" key="4">
    <source>
        <dbReference type="ARBA" id="ARBA00022989"/>
    </source>
</evidence>
<feature type="transmembrane region" description="Helical" evidence="10">
    <location>
        <begin position="171"/>
        <end position="196"/>
    </location>
</feature>
<protein>
    <recommendedName>
        <fullName evidence="7">Efflux pump dotC</fullName>
    </recommendedName>
    <alternativeName>
        <fullName evidence="8">Dothistromin biosynthesis protein C</fullName>
    </alternativeName>
</protein>
<dbReference type="InterPro" id="IPR011701">
    <property type="entry name" value="MFS"/>
</dbReference>
<dbReference type="GO" id="GO:0005774">
    <property type="term" value="C:vacuolar membrane"/>
    <property type="evidence" value="ECO:0007669"/>
    <property type="project" value="UniProtKB-SubCell"/>
</dbReference>
<dbReference type="InterPro" id="IPR020846">
    <property type="entry name" value="MFS_dom"/>
</dbReference>
<evidence type="ECO:0000256" key="5">
    <source>
        <dbReference type="ARBA" id="ARBA00023136"/>
    </source>
</evidence>
<evidence type="ECO:0000256" key="3">
    <source>
        <dbReference type="ARBA" id="ARBA00022692"/>
    </source>
</evidence>
<dbReference type="PROSITE" id="PS50850">
    <property type="entry name" value="MFS"/>
    <property type="match status" value="1"/>
</dbReference>
<evidence type="ECO:0000313" key="13">
    <source>
        <dbReference type="Proteomes" id="UP000214365"/>
    </source>
</evidence>
<feature type="transmembrane region" description="Helical" evidence="10">
    <location>
        <begin position="115"/>
        <end position="134"/>
    </location>
</feature>
<comment type="similarity">
    <text evidence="2">Belongs to the major facilitator superfamily. TCR/Tet family.</text>
</comment>
<dbReference type="OrthoDB" id="10021397at2759"/>
<comment type="caution">
    <text evidence="12">The sequence shown here is derived from an EMBL/GenBank/DDBJ whole genome shotgun (WGS) entry which is preliminary data.</text>
</comment>
<feature type="transmembrane region" description="Helical" evidence="10">
    <location>
        <begin position="377"/>
        <end position="397"/>
    </location>
</feature>
<dbReference type="GO" id="GO:0005886">
    <property type="term" value="C:plasma membrane"/>
    <property type="evidence" value="ECO:0007669"/>
    <property type="project" value="TreeGrafter"/>
</dbReference>
<evidence type="ECO:0000256" key="8">
    <source>
        <dbReference type="ARBA" id="ARBA00083178"/>
    </source>
</evidence>
<dbReference type="PANTHER" id="PTHR23501:SF158">
    <property type="entry name" value="TRANSPORTER, PUTATIVE (AFU_ORTHOLOGUE AFUA_5G14490)-RELATED"/>
    <property type="match status" value="1"/>
</dbReference>
<dbReference type="RefSeq" id="XP_020118195.1">
    <property type="nucleotide sequence ID" value="XM_020268770.1"/>
</dbReference>
<feature type="transmembrane region" description="Helical" evidence="10">
    <location>
        <begin position="301"/>
        <end position="320"/>
    </location>
</feature>
<feature type="transmembrane region" description="Helical" evidence="10">
    <location>
        <begin position="404"/>
        <end position="423"/>
    </location>
</feature>
<keyword evidence="5 10" id="KW-0472">Membrane</keyword>
<evidence type="ECO:0000256" key="2">
    <source>
        <dbReference type="ARBA" id="ARBA00007520"/>
    </source>
</evidence>
<proteinExistence type="inferred from homology"/>
<dbReference type="FunFam" id="1.20.1250.20:FF:000196">
    <property type="entry name" value="MFS toxin efflux pump (AflT)"/>
    <property type="match status" value="1"/>
</dbReference>
<dbReference type="SUPFAM" id="SSF103473">
    <property type="entry name" value="MFS general substrate transporter"/>
    <property type="match status" value="1"/>
</dbReference>
<dbReference type="Proteomes" id="UP000214365">
    <property type="component" value="Unassembled WGS sequence"/>
</dbReference>
<gene>
    <name evidence="12" type="ORF">UA08_06487</name>
</gene>
<dbReference type="GO" id="GO:0022857">
    <property type="term" value="F:transmembrane transporter activity"/>
    <property type="evidence" value="ECO:0007669"/>
    <property type="project" value="InterPro"/>
</dbReference>
<dbReference type="FunFam" id="1.20.1720.10:FF:000014">
    <property type="entry name" value="MFS drug transporter, putative"/>
    <property type="match status" value="1"/>
</dbReference>
<feature type="transmembrane region" description="Helical" evidence="10">
    <location>
        <begin position="435"/>
        <end position="456"/>
    </location>
</feature>
<name>A0A225AIJ7_TALAT</name>
<dbReference type="GeneID" id="31006242"/>
<feature type="transmembrane region" description="Helical" evidence="10">
    <location>
        <begin position="341"/>
        <end position="365"/>
    </location>
</feature>
<keyword evidence="13" id="KW-1185">Reference proteome</keyword>
<feature type="domain" description="Major facilitator superfamily (MFS) profile" evidence="11">
    <location>
        <begin position="81"/>
        <end position="574"/>
    </location>
</feature>
<dbReference type="PANTHER" id="PTHR23501">
    <property type="entry name" value="MAJOR FACILITATOR SUPERFAMILY"/>
    <property type="match status" value="1"/>
</dbReference>
<dbReference type="EMBL" id="LFMY01000010">
    <property type="protein sequence ID" value="OKL58074.1"/>
    <property type="molecule type" value="Genomic_DNA"/>
</dbReference>
<reference evidence="12 13" key="1">
    <citation type="submission" date="2015-06" db="EMBL/GenBank/DDBJ databases">
        <title>Talaromyces atroroseus IBT 11181 draft genome.</title>
        <authorList>
            <person name="Rasmussen K.B."/>
            <person name="Rasmussen S."/>
            <person name="Petersen B."/>
            <person name="Sicheritz-Ponten T."/>
            <person name="Mortensen U.H."/>
            <person name="Thrane U."/>
        </authorList>
    </citation>
    <scope>NUCLEOTIDE SEQUENCE [LARGE SCALE GENOMIC DNA]</scope>
    <source>
        <strain evidence="12 13">IBT 11181</strain>
    </source>
</reference>
<dbReference type="InterPro" id="IPR036259">
    <property type="entry name" value="MFS_trans_sf"/>
</dbReference>
<evidence type="ECO:0000256" key="6">
    <source>
        <dbReference type="ARBA" id="ARBA00057269"/>
    </source>
</evidence>
<accession>A0A225AIJ7</accession>
<sequence length="593" mass="63617">MASTAGEFPTTPEQTARNVQVSALHEPSTKVMNEIQLTHLSSTVSGTAAHETAYQSAPSEAEAGDAEAGETPQGRFRIAAILVALSLSLFVAALDQTIVATVIPTIVSDLHSASGYVWIGGAYLLANAAAANIWANLSDIWGRKPLLLAAAALFFGASIICAEAVDMSMMIAGRALEGVAGAGFLQLVTITISDLFSVRNRSLYFGMLEFMWAFAGAVGPLVGGALTQEVSWRWVYWINLPVCGTAFVLIFFSLDVHNPRTPFLQGIKAVDWFGSLSILGLTLMLLLGLNFGGETFSWSSPQVICLIVFGCLMSLVFIYCEKRLAKYPLMPLSVFREITNIACFVVTFCQGMVFLGGEYYLPLYFQSAKGASPMRSGVLVLPIVLTESFMSAFVGFFMHQTGRYREVIFVGTILTTLGTGLYIDLDVDSSLAKIVLYQIVTGLGTGCLFAPPIIALQVNVSQAETASATATLGFIRNLATAVSIVLGGVIFQNSMNLRKSDLRAAGLTANETNLFAGESASASILLLDGVIADPAQRRVVRDAWSWSLSNIWILYTCVAAVGVVASCFVKKMQLNKNEEYVETKTGISEKATN</sequence>
<evidence type="ECO:0000256" key="1">
    <source>
        <dbReference type="ARBA" id="ARBA00004128"/>
    </source>
</evidence>
<feature type="transmembrane region" description="Helical" evidence="10">
    <location>
        <begin position="78"/>
        <end position="103"/>
    </location>
</feature>
<organism evidence="12 13">
    <name type="scientific">Talaromyces atroroseus</name>
    <dbReference type="NCBI Taxonomy" id="1441469"/>
    <lineage>
        <taxon>Eukaryota</taxon>
        <taxon>Fungi</taxon>
        <taxon>Dikarya</taxon>
        <taxon>Ascomycota</taxon>
        <taxon>Pezizomycotina</taxon>
        <taxon>Eurotiomycetes</taxon>
        <taxon>Eurotiomycetidae</taxon>
        <taxon>Eurotiales</taxon>
        <taxon>Trichocomaceae</taxon>
        <taxon>Talaromyces</taxon>
        <taxon>Talaromyces sect. Trachyspermi</taxon>
    </lineage>
</organism>
<feature type="transmembrane region" description="Helical" evidence="10">
    <location>
        <begin position="203"/>
        <end position="222"/>
    </location>
</feature>
<feature type="transmembrane region" description="Helical" evidence="10">
    <location>
        <begin position="234"/>
        <end position="257"/>
    </location>
</feature>
<keyword evidence="4 10" id="KW-1133">Transmembrane helix</keyword>
<feature type="transmembrane region" description="Helical" evidence="10">
    <location>
        <begin position="146"/>
        <end position="165"/>
    </location>
</feature>
<dbReference type="Gene3D" id="1.20.1720.10">
    <property type="entry name" value="Multidrug resistance protein D"/>
    <property type="match status" value="1"/>
</dbReference>
<comment type="function">
    <text evidence="6">Efflux pump; part of the gene cluster that mediates the biosynthesis of dothistromin (DOTH), a polyketide toxin very similar in structure to the aflatoxin precursor, versicolorin B. One function of dotC may be to transport early-stage dothistromin biosynthetic intermediates from the cytoplasm into vacuoles, thereby affecting the rate of dothistromin production.</text>
</comment>
<dbReference type="PRINTS" id="PR01036">
    <property type="entry name" value="TCRTETB"/>
</dbReference>
<keyword evidence="3 10" id="KW-0812">Transmembrane</keyword>
<feature type="transmembrane region" description="Helical" evidence="10">
    <location>
        <begin position="468"/>
        <end position="491"/>
    </location>
</feature>
<evidence type="ECO:0000256" key="7">
    <source>
        <dbReference type="ARBA" id="ARBA00069956"/>
    </source>
</evidence>
<evidence type="ECO:0000256" key="10">
    <source>
        <dbReference type="SAM" id="Phobius"/>
    </source>
</evidence>
<feature type="region of interest" description="Disordered" evidence="9">
    <location>
        <begin position="49"/>
        <end position="69"/>
    </location>
</feature>
<dbReference type="Pfam" id="PF07690">
    <property type="entry name" value="MFS_1"/>
    <property type="match status" value="1"/>
</dbReference>
<evidence type="ECO:0000259" key="11">
    <source>
        <dbReference type="PROSITE" id="PS50850"/>
    </source>
</evidence>
<dbReference type="Gene3D" id="1.20.1250.20">
    <property type="entry name" value="MFS general substrate transporter like domains"/>
    <property type="match status" value="1"/>
</dbReference>
<feature type="transmembrane region" description="Helical" evidence="10">
    <location>
        <begin position="551"/>
        <end position="569"/>
    </location>
</feature>
<dbReference type="AlphaFoldDB" id="A0A225AIJ7"/>
<evidence type="ECO:0000313" key="12">
    <source>
        <dbReference type="EMBL" id="OKL58074.1"/>
    </source>
</evidence>
<feature type="transmembrane region" description="Helical" evidence="10">
    <location>
        <begin position="269"/>
        <end position="289"/>
    </location>
</feature>
<comment type="subcellular location">
    <subcellularLocation>
        <location evidence="1">Vacuole membrane</location>
        <topology evidence="1">Multi-pass membrane protein</topology>
    </subcellularLocation>
</comment>